<dbReference type="EMBL" id="JBBNAG010000003">
    <property type="protein sequence ID" value="KAK9148254.1"/>
    <property type="molecule type" value="Genomic_DNA"/>
</dbReference>
<dbReference type="GO" id="GO:0004518">
    <property type="term" value="F:nuclease activity"/>
    <property type="evidence" value="ECO:0007669"/>
    <property type="project" value="UniProtKB-KW"/>
</dbReference>
<dbReference type="GO" id="GO:0016787">
    <property type="term" value="F:hydrolase activity"/>
    <property type="evidence" value="ECO:0007669"/>
    <property type="project" value="UniProtKB-KW"/>
</dbReference>
<dbReference type="HAMAP" id="MF_00651">
    <property type="entry name" value="Nuclease_YqgF"/>
    <property type="match status" value="1"/>
</dbReference>
<keyword evidence="7" id="KW-1185">Reference proteome</keyword>
<dbReference type="NCBIfam" id="TIGR00250">
    <property type="entry name" value="RNAse_H_YqgF"/>
    <property type="match status" value="1"/>
</dbReference>
<keyword evidence="4" id="KW-0378">Hydrolase</keyword>
<keyword evidence="3" id="KW-0540">Nuclease</keyword>
<dbReference type="InterPro" id="IPR006641">
    <property type="entry name" value="YqgF/RNaseH-like_dom"/>
</dbReference>
<proteinExistence type="inferred from homology"/>
<dbReference type="CDD" id="cd16964">
    <property type="entry name" value="YqgF"/>
    <property type="match status" value="1"/>
</dbReference>
<dbReference type="Pfam" id="PF03652">
    <property type="entry name" value="RuvX"/>
    <property type="match status" value="1"/>
</dbReference>
<evidence type="ECO:0000256" key="3">
    <source>
        <dbReference type="ARBA" id="ARBA00022722"/>
    </source>
</evidence>
<organism evidence="6 7">
    <name type="scientific">Stephania cephalantha</name>
    <dbReference type="NCBI Taxonomy" id="152367"/>
    <lineage>
        <taxon>Eukaryota</taxon>
        <taxon>Viridiplantae</taxon>
        <taxon>Streptophyta</taxon>
        <taxon>Embryophyta</taxon>
        <taxon>Tracheophyta</taxon>
        <taxon>Spermatophyta</taxon>
        <taxon>Magnoliopsida</taxon>
        <taxon>Ranunculales</taxon>
        <taxon>Menispermaceae</taxon>
        <taxon>Menispermoideae</taxon>
        <taxon>Cissampelideae</taxon>
        <taxon>Stephania</taxon>
    </lineage>
</organism>
<dbReference type="InterPro" id="IPR012337">
    <property type="entry name" value="RNaseH-like_sf"/>
</dbReference>
<dbReference type="InterPro" id="IPR005227">
    <property type="entry name" value="YqgF"/>
</dbReference>
<evidence type="ECO:0000313" key="7">
    <source>
        <dbReference type="Proteomes" id="UP001419268"/>
    </source>
</evidence>
<dbReference type="InterPro" id="IPR037027">
    <property type="entry name" value="YqgF/RNaseH-like_dom_sf"/>
</dbReference>
<comment type="caution">
    <text evidence="6">The sequence shown here is derived from an EMBL/GenBank/DDBJ whole genome shotgun (WGS) entry which is preliminary data.</text>
</comment>
<dbReference type="PANTHER" id="PTHR33317:SF4">
    <property type="entry name" value="POLYNUCLEOTIDYL TRANSFERASE, RIBONUCLEASE H-LIKE SUPERFAMILY PROTEIN"/>
    <property type="match status" value="1"/>
</dbReference>
<evidence type="ECO:0000256" key="1">
    <source>
        <dbReference type="ARBA" id="ARBA00022490"/>
    </source>
</evidence>
<evidence type="ECO:0000256" key="4">
    <source>
        <dbReference type="ARBA" id="ARBA00022801"/>
    </source>
</evidence>
<dbReference type="AlphaFoldDB" id="A0AAP0PMT1"/>
<accession>A0AAP0PMT1</accession>
<keyword evidence="2" id="KW-0690">Ribosome biogenesis</keyword>
<name>A0AAP0PMT1_9MAGN</name>
<dbReference type="SUPFAM" id="SSF53098">
    <property type="entry name" value="Ribonuclease H-like"/>
    <property type="match status" value="1"/>
</dbReference>
<gene>
    <name evidence="6" type="ORF">Scep_007011</name>
</gene>
<reference evidence="6 7" key="1">
    <citation type="submission" date="2024-01" db="EMBL/GenBank/DDBJ databases">
        <title>Genome assemblies of Stephania.</title>
        <authorList>
            <person name="Yang L."/>
        </authorList>
    </citation>
    <scope>NUCLEOTIDE SEQUENCE [LARGE SCALE GENOMIC DNA]</scope>
    <source>
        <strain evidence="6">JXDWG</strain>
        <tissue evidence="6">Leaf</tissue>
    </source>
</reference>
<dbReference type="Gene3D" id="3.30.420.140">
    <property type="entry name" value="YqgF/RNase H-like domain"/>
    <property type="match status" value="1"/>
</dbReference>
<dbReference type="SMART" id="SM00732">
    <property type="entry name" value="YqgFc"/>
    <property type="match status" value="1"/>
</dbReference>
<evidence type="ECO:0000313" key="6">
    <source>
        <dbReference type="EMBL" id="KAK9148254.1"/>
    </source>
</evidence>
<evidence type="ECO:0000256" key="2">
    <source>
        <dbReference type="ARBA" id="ARBA00022517"/>
    </source>
</evidence>
<dbReference type="Proteomes" id="UP001419268">
    <property type="component" value="Unassembled WGS sequence"/>
</dbReference>
<dbReference type="PANTHER" id="PTHR33317">
    <property type="entry name" value="POLYNUCLEOTIDYL TRANSFERASE, RIBONUCLEASE H-LIKE SUPERFAMILY PROTEIN"/>
    <property type="match status" value="1"/>
</dbReference>
<dbReference type="FunFam" id="3.30.420.140:FF:000009">
    <property type="entry name" value="Holliday junction resolvase"/>
    <property type="match status" value="1"/>
</dbReference>
<dbReference type="GO" id="GO:0000967">
    <property type="term" value="P:rRNA 5'-end processing"/>
    <property type="evidence" value="ECO:0007669"/>
    <property type="project" value="TreeGrafter"/>
</dbReference>
<protein>
    <recommendedName>
        <fullName evidence="5">YqgF/RNase H-like domain-containing protein</fullName>
    </recommendedName>
</protein>
<feature type="domain" description="YqgF/RNase H-like" evidence="5">
    <location>
        <begin position="93"/>
        <end position="193"/>
    </location>
</feature>
<keyword evidence="1" id="KW-0963">Cytoplasm</keyword>
<sequence length="373" mass="41363">MMMTTTSNISISPSTSALLTKGTPLHTLTITTTSTNNSSISQTTSAPNIITALSVKGTHISPCKCTSSGSRAEEEEIPPNALRRKKNEGRVGGFSVGVDLGMSRTGVALSKGFFPRPLTILELRGQKLELRLLEIAEREEADEFIIGLPKSSDGKETPQSNVVRSFAGRLAARAAERGWRVYLQDEHGTSADALDFMINIGFKKSARQELNDAYAAMMVLERYFTSSGLGAEIVLPKQKELRDKLQRGAPKDLDFFADEFDARFFTGVIDSASQDRELYKRLGQHPPKLVMPVSTLFPDYKDAFTPCRPFPSRESAISWLRMIGRENKFVLVTKHSDAAGIKRKGNVKLACERSDTYRECHKELGRVKRQKLL</sequence>
<evidence type="ECO:0000259" key="5">
    <source>
        <dbReference type="SMART" id="SM00732"/>
    </source>
</evidence>